<dbReference type="Gene3D" id="3.40.50.150">
    <property type="entry name" value="Vaccinia Virus protein VP39"/>
    <property type="match status" value="1"/>
</dbReference>
<evidence type="ECO:0000313" key="2">
    <source>
        <dbReference type="EMBL" id="MBB6471977.1"/>
    </source>
</evidence>
<evidence type="ECO:0000256" key="1">
    <source>
        <dbReference type="ARBA" id="ARBA00022679"/>
    </source>
</evidence>
<dbReference type="InterPro" id="IPR029063">
    <property type="entry name" value="SAM-dependent_MTases_sf"/>
</dbReference>
<comment type="caution">
    <text evidence="2">The sequence shown here is derived from an EMBL/GenBank/DDBJ whole genome shotgun (WGS) entry which is preliminary data.</text>
</comment>
<evidence type="ECO:0000313" key="3">
    <source>
        <dbReference type="Proteomes" id="UP000555564"/>
    </source>
</evidence>
<dbReference type="GO" id="GO:0008168">
    <property type="term" value="F:methyltransferase activity"/>
    <property type="evidence" value="ECO:0007669"/>
    <property type="project" value="UniProtKB-KW"/>
</dbReference>
<sequence>MRPSLHDAPADVTSAGIADQMAFLTRWLPAAPSRVLDVGCGHGDLALALRAAGHTVTAVDIDTTAVSAAVLRGVDAVRADFAAYDDDPFDAVVFSLSLHHMSRLAKVAGRARALLRPGGMVLVDEFAWERADGATATWFHDMAAVLDSAFTNAPPDRRPLAEDPYAHWIKQHRSLHPGETMIAAIGVHFEIRRATRGPYLHRYLTDRLTDNEAGARVHTMLRRIERQRILGGGLAAVGLRLVAQATN</sequence>
<organism evidence="2 3">
    <name type="scientific">Sphaerisporangium rubeum</name>
    <dbReference type="NCBI Taxonomy" id="321317"/>
    <lineage>
        <taxon>Bacteria</taxon>
        <taxon>Bacillati</taxon>
        <taxon>Actinomycetota</taxon>
        <taxon>Actinomycetes</taxon>
        <taxon>Streptosporangiales</taxon>
        <taxon>Streptosporangiaceae</taxon>
        <taxon>Sphaerisporangium</taxon>
    </lineage>
</organism>
<dbReference type="AlphaFoldDB" id="A0A7X0M588"/>
<keyword evidence="2" id="KW-0489">Methyltransferase</keyword>
<dbReference type="CDD" id="cd02440">
    <property type="entry name" value="AdoMet_MTases"/>
    <property type="match status" value="1"/>
</dbReference>
<dbReference type="SUPFAM" id="SSF53335">
    <property type="entry name" value="S-adenosyl-L-methionine-dependent methyltransferases"/>
    <property type="match status" value="1"/>
</dbReference>
<proteinExistence type="predicted"/>
<reference evidence="2 3" key="1">
    <citation type="submission" date="2020-08" db="EMBL/GenBank/DDBJ databases">
        <title>Sequencing the genomes of 1000 actinobacteria strains.</title>
        <authorList>
            <person name="Klenk H.-P."/>
        </authorList>
    </citation>
    <scope>NUCLEOTIDE SEQUENCE [LARGE SCALE GENOMIC DNA]</scope>
    <source>
        <strain evidence="2 3">DSM 44936</strain>
    </source>
</reference>
<dbReference type="RefSeq" id="WP_184979113.1">
    <property type="nucleotide sequence ID" value="NZ_BAAALO010000050.1"/>
</dbReference>
<protein>
    <submittedName>
        <fullName evidence="2">SAM-dependent methyltransferase</fullName>
    </submittedName>
</protein>
<accession>A0A7X0M588</accession>
<name>A0A7X0M588_9ACTN</name>
<dbReference type="GO" id="GO:0032259">
    <property type="term" value="P:methylation"/>
    <property type="evidence" value="ECO:0007669"/>
    <property type="project" value="UniProtKB-KW"/>
</dbReference>
<dbReference type="PANTHER" id="PTHR43861">
    <property type="entry name" value="TRANS-ACONITATE 2-METHYLTRANSFERASE-RELATED"/>
    <property type="match status" value="1"/>
</dbReference>
<dbReference type="EMBL" id="JACHIU010000001">
    <property type="protein sequence ID" value="MBB6471977.1"/>
    <property type="molecule type" value="Genomic_DNA"/>
</dbReference>
<dbReference type="PANTHER" id="PTHR43861:SF3">
    <property type="entry name" value="PUTATIVE (AFU_ORTHOLOGUE AFUA_2G14390)-RELATED"/>
    <property type="match status" value="1"/>
</dbReference>
<gene>
    <name evidence="2" type="ORF">BJ992_001408</name>
</gene>
<keyword evidence="3" id="KW-1185">Reference proteome</keyword>
<dbReference type="Pfam" id="PF13489">
    <property type="entry name" value="Methyltransf_23"/>
    <property type="match status" value="1"/>
</dbReference>
<keyword evidence="1 2" id="KW-0808">Transferase</keyword>
<dbReference type="Proteomes" id="UP000555564">
    <property type="component" value="Unassembled WGS sequence"/>
</dbReference>